<organism evidence="13 14">
    <name type="scientific">Steinernema glaseri</name>
    <dbReference type="NCBI Taxonomy" id="37863"/>
    <lineage>
        <taxon>Eukaryota</taxon>
        <taxon>Metazoa</taxon>
        <taxon>Ecdysozoa</taxon>
        <taxon>Nematoda</taxon>
        <taxon>Chromadorea</taxon>
        <taxon>Rhabditida</taxon>
        <taxon>Tylenchina</taxon>
        <taxon>Panagrolaimomorpha</taxon>
        <taxon>Strongyloidoidea</taxon>
        <taxon>Steinernematidae</taxon>
        <taxon>Steinernema</taxon>
    </lineage>
</organism>
<evidence type="ECO:0000256" key="9">
    <source>
        <dbReference type="RuleBase" id="RU000505"/>
    </source>
</evidence>
<dbReference type="GO" id="GO:0005615">
    <property type="term" value="C:extracellular space"/>
    <property type="evidence" value="ECO:0007669"/>
    <property type="project" value="TreeGrafter"/>
</dbReference>
<feature type="domain" description="Phosphagen kinase C-terminal" evidence="12">
    <location>
        <begin position="408"/>
        <end position="645"/>
    </location>
</feature>
<dbReference type="GO" id="GO:0046314">
    <property type="term" value="P:phosphocreatine biosynthetic process"/>
    <property type="evidence" value="ECO:0007669"/>
    <property type="project" value="InterPro"/>
</dbReference>
<dbReference type="PROSITE" id="PS00112">
    <property type="entry name" value="PHOSPHAGEN_KINASE"/>
    <property type="match status" value="1"/>
</dbReference>
<dbReference type="InterPro" id="IPR022415">
    <property type="entry name" value="ATP-guanido_PTrfase_AS"/>
</dbReference>
<dbReference type="InterPro" id="IPR022413">
    <property type="entry name" value="ATP-guanido_PTrfase_N"/>
</dbReference>
<dbReference type="GO" id="GO:0005524">
    <property type="term" value="F:ATP binding"/>
    <property type="evidence" value="ECO:0007669"/>
    <property type="project" value="UniProtKB-UniRule"/>
</dbReference>
<dbReference type="InterPro" id="IPR014746">
    <property type="entry name" value="Gln_synth/guanido_kin_cat_dom"/>
</dbReference>
<evidence type="ECO:0000256" key="2">
    <source>
        <dbReference type="ARBA" id="ARBA00012230"/>
    </source>
</evidence>
<evidence type="ECO:0000256" key="7">
    <source>
        <dbReference type="PROSITE-ProRule" id="PRU00842"/>
    </source>
</evidence>
<dbReference type="InterPro" id="IPR036802">
    <property type="entry name" value="ATP-guanido_PTrfase_N_sf"/>
</dbReference>
<protein>
    <recommendedName>
        <fullName evidence="2">arginine kinase</fullName>
        <ecNumber evidence="2">2.7.3.3</ecNumber>
    </recommendedName>
</protein>
<evidence type="ECO:0000313" key="14">
    <source>
        <dbReference type="WBParaSite" id="L893_g26643.t2"/>
    </source>
</evidence>
<keyword evidence="4 8" id="KW-0547">Nucleotide-binding</keyword>
<evidence type="ECO:0000256" key="6">
    <source>
        <dbReference type="ARBA" id="ARBA00022840"/>
    </source>
</evidence>
<evidence type="ECO:0000256" key="5">
    <source>
        <dbReference type="ARBA" id="ARBA00022777"/>
    </source>
</evidence>
<keyword evidence="5 8" id="KW-0418">Kinase</keyword>
<evidence type="ECO:0000313" key="13">
    <source>
        <dbReference type="Proteomes" id="UP000095287"/>
    </source>
</evidence>
<dbReference type="Gene3D" id="1.10.135.10">
    <property type="entry name" value="ATP:guanido phosphotransferase, N-terminal domain"/>
    <property type="match status" value="1"/>
</dbReference>
<proteinExistence type="inferred from homology"/>
<feature type="binding site" evidence="8">
    <location>
        <position position="475"/>
    </location>
    <ligand>
        <name>ATP</name>
        <dbReference type="ChEBI" id="CHEBI:30616"/>
    </ligand>
</feature>
<reference evidence="14" key="1">
    <citation type="submission" date="2016-11" db="UniProtKB">
        <authorList>
            <consortium name="WormBaseParasite"/>
        </authorList>
    </citation>
    <scope>IDENTIFICATION</scope>
</reference>
<feature type="binding site" evidence="8">
    <location>
        <begin position="570"/>
        <end position="574"/>
    </location>
    <ligand>
        <name>ATP</name>
        <dbReference type="ChEBI" id="CHEBI:30616"/>
    </ligand>
</feature>
<accession>A0A1I7ZHP0</accession>
<keyword evidence="10" id="KW-0472">Membrane</keyword>
<dbReference type="FunFam" id="1.10.135.10:FF:000003">
    <property type="entry name" value="Three-domain arginine kinase"/>
    <property type="match status" value="1"/>
</dbReference>
<dbReference type="PANTHER" id="PTHR11547:SF38">
    <property type="entry name" value="ARGININE KINASE 1-RELATED"/>
    <property type="match status" value="1"/>
</dbReference>
<dbReference type="PROSITE" id="PS51509">
    <property type="entry name" value="PHOSPHAGEN_KINASE_N"/>
    <property type="match status" value="1"/>
</dbReference>
<dbReference type="GO" id="GO:0004111">
    <property type="term" value="F:creatine kinase activity"/>
    <property type="evidence" value="ECO:0007669"/>
    <property type="project" value="InterPro"/>
</dbReference>
<dbReference type="PROSITE" id="PS51510">
    <property type="entry name" value="PHOSPHAGEN_KINASE_C"/>
    <property type="match status" value="1"/>
</dbReference>
<feature type="transmembrane region" description="Helical" evidence="10">
    <location>
        <begin position="262"/>
        <end position="281"/>
    </location>
</feature>
<keyword evidence="10" id="KW-0812">Transmembrane</keyword>
<dbReference type="Proteomes" id="UP000095287">
    <property type="component" value="Unplaced"/>
</dbReference>
<evidence type="ECO:0000256" key="1">
    <source>
        <dbReference type="ARBA" id="ARBA00006798"/>
    </source>
</evidence>
<feature type="binding site" evidence="8">
    <location>
        <begin position="411"/>
        <end position="415"/>
    </location>
    <ligand>
        <name>ATP</name>
        <dbReference type="ChEBI" id="CHEBI:30616"/>
    </ligand>
</feature>
<dbReference type="CDD" id="cd07932">
    <property type="entry name" value="arginine_kinase_like"/>
    <property type="match status" value="1"/>
</dbReference>
<evidence type="ECO:0000256" key="4">
    <source>
        <dbReference type="ARBA" id="ARBA00022741"/>
    </source>
</evidence>
<dbReference type="Gene3D" id="3.30.590.10">
    <property type="entry name" value="Glutamine synthetase/guanido kinase, catalytic domain"/>
    <property type="match status" value="1"/>
</dbReference>
<dbReference type="AlphaFoldDB" id="A0A1I7ZHP0"/>
<dbReference type="Pfam" id="PF00217">
    <property type="entry name" value="ATP-gua_Ptrans"/>
    <property type="match status" value="1"/>
</dbReference>
<dbReference type="Pfam" id="PF02807">
    <property type="entry name" value="ATP-gua_PtransN"/>
    <property type="match status" value="1"/>
</dbReference>
<dbReference type="EC" id="2.7.3.3" evidence="2"/>
<comment type="similarity">
    <text evidence="1 7 9">Belongs to the ATP:guanido phosphotransferase family.</text>
</comment>
<evidence type="ECO:0000256" key="10">
    <source>
        <dbReference type="SAM" id="Phobius"/>
    </source>
</evidence>
<keyword evidence="10" id="KW-1133">Transmembrane helix</keyword>
<feature type="binding site" evidence="8">
    <location>
        <position position="519"/>
    </location>
    <ligand>
        <name>ATP</name>
        <dbReference type="ChEBI" id="CHEBI:30616"/>
    </ligand>
</feature>
<keyword evidence="6 8" id="KW-0067">ATP-binding</keyword>
<dbReference type="WBParaSite" id="L893_g26643.t2">
    <property type="protein sequence ID" value="L893_g26643.t2"/>
    <property type="gene ID" value="L893_g26643"/>
</dbReference>
<dbReference type="InterPro" id="IPR000749">
    <property type="entry name" value="ATP-guanido_PTrfase"/>
</dbReference>
<feature type="domain" description="Phosphagen kinase N-terminal" evidence="11">
    <location>
        <begin position="296"/>
        <end position="378"/>
    </location>
</feature>
<keyword evidence="3 8" id="KW-0808">Transferase</keyword>
<dbReference type="InterPro" id="IPR022414">
    <property type="entry name" value="ATP-guanido_PTrfase_cat"/>
</dbReference>
<dbReference type="GO" id="GO:0004054">
    <property type="term" value="F:arginine kinase activity"/>
    <property type="evidence" value="ECO:0007669"/>
    <property type="project" value="UniProtKB-EC"/>
</dbReference>
<dbReference type="FunFam" id="3.30.590.10:FF:000006">
    <property type="entry name" value="Arginine kinase 1"/>
    <property type="match status" value="1"/>
</dbReference>
<feature type="binding site" evidence="8">
    <location>
        <begin position="598"/>
        <end position="603"/>
    </location>
    <ligand>
        <name>ATP</name>
        <dbReference type="ChEBI" id="CHEBI:30616"/>
    </ligand>
</feature>
<evidence type="ECO:0000259" key="11">
    <source>
        <dbReference type="PROSITE" id="PS51509"/>
    </source>
</evidence>
<sequence length="645" mass="72826">MLLSNPSQSTRSPPKILAVGTVGNKHVAFVKPLEYPKMNASNRTLGMSDLTESAVELKELSDLHPLNVLLDSVSWTIYVMARTADNDHSATLYAYSFKEDRKSNIKLQRLFSTSIRPEIAQMHWFSDPYSEQFYYYASNRLNEPIRIKSIHFSEFLQSVTSEFTKGDLKKEIEGDRRAVSVSGGAIFSTRYSSQNINFISSFSHTSKTINCHFHQRRVADAVLVVRDWDYCMLRDGHQANVESCRRNLSDWKEQRQRFGKRAITVLFLLAALVIILAFSSISSSTTDDMADTTVQKIEEGFAKLQASPECQSLLKKYLTKEVVEQLKEKKTALGATLLDVIQSGVANLDSGVGVYAPDAEAYTLFKPLFDPIIEDYHNGFGAGQKQPETDLGEGKTAEFCDLDPEGKYINSTRIRCGRSLEGYPFNPCLTEENYLEMEAKVKKVFEEIKDATLQGTYYPLDGMTKEVQTQLIQDHFLFKEGDRFLQAANACRFWPKGRGIFHNKEKTFLVWVNEEDHLRIISMQKGGNVGAVLERLIKGVKTIESQVPFSRDDRLGWLTFCPTNLGTTVRASVHIRLPKVSARPDFKQVCDELGLQIRGIHGEHSESADGTYDISNKARLGLTEFEAVRQLHNGVKKLIELEEAA</sequence>
<evidence type="ECO:0000256" key="3">
    <source>
        <dbReference type="ARBA" id="ARBA00022679"/>
    </source>
</evidence>
<name>A0A1I7ZHP0_9BILA</name>
<evidence type="ECO:0000259" key="12">
    <source>
        <dbReference type="PROSITE" id="PS51510"/>
    </source>
</evidence>
<evidence type="ECO:0000256" key="8">
    <source>
        <dbReference type="PROSITE-ProRule" id="PRU00843"/>
    </source>
</evidence>
<keyword evidence="13" id="KW-1185">Reference proteome</keyword>
<dbReference type="SUPFAM" id="SSF55931">
    <property type="entry name" value="Glutamine synthetase/guanido kinase"/>
    <property type="match status" value="1"/>
</dbReference>
<dbReference type="PANTHER" id="PTHR11547">
    <property type="entry name" value="ARGININE OR CREATINE KINASE"/>
    <property type="match status" value="1"/>
</dbReference>
<dbReference type="SUPFAM" id="SSF48034">
    <property type="entry name" value="Guanido kinase N-terminal domain"/>
    <property type="match status" value="1"/>
</dbReference>